<dbReference type="InterPro" id="IPR051796">
    <property type="entry name" value="ISF_SsuE-like"/>
</dbReference>
<protein>
    <submittedName>
        <fullName evidence="4">Flavodoxin family protein</fullName>
    </submittedName>
</protein>
<dbReference type="EMBL" id="JBHTOD010000010">
    <property type="protein sequence ID" value="MFD1456377.1"/>
    <property type="molecule type" value="Genomic_DNA"/>
</dbReference>
<dbReference type="InterPro" id="IPR005025">
    <property type="entry name" value="FMN_Rdtase-like_dom"/>
</dbReference>
<accession>A0ABW4D8S5</accession>
<evidence type="ECO:0000256" key="2">
    <source>
        <dbReference type="ARBA" id="ARBA00022643"/>
    </source>
</evidence>
<dbReference type="PANTHER" id="PTHR43278:SF4">
    <property type="entry name" value="NAD(P)H-DEPENDENT FMN-CONTAINING OXIDOREDUCTASE YWQN-RELATED"/>
    <property type="match status" value="1"/>
</dbReference>
<gene>
    <name evidence="4" type="ORF">ACFQ44_11985</name>
</gene>
<comment type="caution">
    <text evidence="4">The sequence shown here is derived from an EMBL/GenBank/DDBJ whole genome shotgun (WGS) entry which is preliminary data.</text>
</comment>
<keyword evidence="1" id="KW-0285">Flavoprotein</keyword>
<dbReference type="Proteomes" id="UP001597189">
    <property type="component" value="Unassembled WGS sequence"/>
</dbReference>
<evidence type="ECO:0000313" key="4">
    <source>
        <dbReference type="EMBL" id="MFD1456377.1"/>
    </source>
</evidence>
<evidence type="ECO:0000259" key="3">
    <source>
        <dbReference type="Pfam" id="PF03358"/>
    </source>
</evidence>
<dbReference type="PANTHER" id="PTHR43278">
    <property type="entry name" value="NAD(P)H-DEPENDENT FMN-CONTAINING OXIDOREDUCTASE YWQN-RELATED"/>
    <property type="match status" value="1"/>
</dbReference>
<dbReference type="InterPro" id="IPR029039">
    <property type="entry name" value="Flavoprotein-like_sf"/>
</dbReference>
<dbReference type="Pfam" id="PF03358">
    <property type="entry name" value="FMN_red"/>
    <property type="match status" value="1"/>
</dbReference>
<evidence type="ECO:0000256" key="1">
    <source>
        <dbReference type="ARBA" id="ARBA00022630"/>
    </source>
</evidence>
<dbReference type="RefSeq" id="WP_203646551.1">
    <property type="nucleotide sequence ID" value="NZ_BOLN01000010.1"/>
</dbReference>
<dbReference type="SUPFAM" id="SSF52218">
    <property type="entry name" value="Flavoproteins"/>
    <property type="match status" value="1"/>
</dbReference>
<keyword evidence="5" id="KW-1185">Reference proteome</keyword>
<sequence length="178" mass="20187">MTVLFINGSPRLHGNTVALGERFLQDIPHDTVNLAEHQLNFVHDQRDTNQPQQDLTDDYEQLMATFAQADDIVLGTPVYWYGMTGQLKVFMDRWFDSYTNDFDFSHKHVYLLVVGADEPQTKALGITQAVQHSCEWLKMSFEGTATVTADGPDDVRNMSDMPSSFWQLGGRLRANENA</sequence>
<organism evidence="4 5">
    <name type="scientific">Levilactobacillus lanxiensis</name>
    <dbReference type="NCBI Taxonomy" id="2799568"/>
    <lineage>
        <taxon>Bacteria</taxon>
        <taxon>Bacillati</taxon>
        <taxon>Bacillota</taxon>
        <taxon>Bacilli</taxon>
        <taxon>Lactobacillales</taxon>
        <taxon>Lactobacillaceae</taxon>
        <taxon>Levilactobacillus</taxon>
    </lineage>
</organism>
<dbReference type="Gene3D" id="3.40.50.360">
    <property type="match status" value="1"/>
</dbReference>
<name>A0ABW4D8S5_9LACO</name>
<keyword evidence="2" id="KW-0288">FMN</keyword>
<proteinExistence type="predicted"/>
<reference evidence="5" key="1">
    <citation type="journal article" date="2019" name="Int. J. Syst. Evol. Microbiol.">
        <title>The Global Catalogue of Microorganisms (GCM) 10K type strain sequencing project: providing services to taxonomists for standard genome sequencing and annotation.</title>
        <authorList>
            <consortium name="The Broad Institute Genomics Platform"/>
            <consortium name="The Broad Institute Genome Sequencing Center for Infectious Disease"/>
            <person name="Wu L."/>
            <person name="Ma J."/>
        </authorList>
    </citation>
    <scope>NUCLEOTIDE SEQUENCE [LARGE SCALE GENOMIC DNA]</scope>
    <source>
        <strain evidence="5">CCM 8979</strain>
    </source>
</reference>
<feature type="domain" description="NADPH-dependent FMN reductase-like" evidence="3">
    <location>
        <begin position="1"/>
        <end position="140"/>
    </location>
</feature>
<evidence type="ECO:0000313" key="5">
    <source>
        <dbReference type="Proteomes" id="UP001597189"/>
    </source>
</evidence>